<protein>
    <recommendedName>
        <fullName evidence="9">Leucine-rich repeat-containing N-terminal plant-type domain-containing protein</fullName>
    </recommendedName>
</protein>
<dbReference type="InterPro" id="IPR046956">
    <property type="entry name" value="RLP23-like"/>
</dbReference>
<dbReference type="FunFam" id="3.80.10.10:FF:000383">
    <property type="entry name" value="Leucine-rich repeat receptor protein kinase EMS1"/>
    <property type="match status" value="1"/>
</dbReference>
<dbReference type="Pfam" id="PF08263">
    <property type="entry name" value="LRRNT_2"/>
    <property type="match status" value="1"/>
</dbReference>
<dbReference type="Pfam" id="PF00560">
    <property type="entry name" value="LRR_1"/>
    <property type="match status" value="3"/>
</dbReference>
<evidence type="ECO:0000256" key="3">
    <source>
        <dbReference type="ARBA" id="ARBA00022692"/>
    </source>
</evidence>
<feature type="domain" description="Leucine-rich repeat-containing N-terminal plant-type" evidence="9">
    <location>
        <begin position="1"/>
        <end position="33"/>
    </location>
</feature>
<dbReference type="GO" id="GO:0016020">
    <property type="term" value="C:membrane"/>
    <property type="evidence" value="ECO:0007669"/>
    <property type="project" value="UniProtKB-SubCell"/>
</dbReference>
<reference evidence="10" key="2">
    <citation type="submission" date="2018-10" db="UniProtKB">
        <authorList>
            <consortium name="EnsemblPlants"/>
        </authorList>
    </citation>
    <scope>IDENTIFICATION</scope>
</reference>
<dbReference type="SUPFAM" id="SSF52058">
    <property type="entry name" value="L domain-like"/>
    <property type="match status" value="1"/>
</dbReference>
<keyword evidence="5" id="KW-0677">Repeat</keyword>
<evidence type="ECO:0000256" key="7">
    <source>
        <dbReference type="ARBA" id="ARBA00023136"/>
    </source>
</evidence>
<evidence type="ECO:0000259" key="9">
    <source>
        <dbReference type="Pfam" id="PF08263"/>
    </source>
</evidence>
<keyword evidence="4" id="KW-0732">Signal</keyword>
<keyword evidence="2" id="KW-0433">Leucine-rich repeat</keyword>
<dbReference type="InterPro" id="IPR032675">
    <property type="entry name" value="LRR_dom_sf"/>
</dbReference>
<evidence type="ECO:0000256" key="6">
    <source>
        <dbReference type="ARBA" id="ARBA00022989"/>
    </source>
</evidence>
<dbReference type="SUPFAM" id="SSF52047">
    <property type="entry name" value="RNI-like"/>
    <property type="match status" value="1"/>
</dbReference>
<evidence type="ECO:0000256" key="8">
    <source>
        <dbReference type="ARBA" id="ARBA00023180"/>
    </source>
</evidence>
<dbReference type="Gramene" id="TraesJUL6D03G03675100.1">
    <property type="protein sequence ID" value="TraesJUL6D03G03675100.1"/>
    <property type="gene ID" value="TraesJUL6D03G03675100"/>
</dbReference>
<proteinExistence type="predicted"/>
<evidence type="ECO:0000313" key="11">
    <source>
        <dbReference type="Proteomes" id="UP000019116"/>
    </source>
</evidence>
<dbReference type="SMR" id="A0A3B6QB55"/>
<comment type="subcellular location">
    <subcellularLocation>
        <location evidence="1">Membrane</location>
        <topology evidence="1">Single-pass type I membrane protein</topology>
    </subcellularLocation>
</comment>
<dbReference type="OMA" id="NGIGMYS"/>
<dbReference type="PANTHER" id="PTHR48063">
    <property type="entry name" value="LRR RECEPTOR-LIKE KINASE"/>
    <property type="match status" value="1"/>
</dbReference>
<dbReference type="Proteomes" id="UP000019116">
    <property type="component" value="Chromosome 6D"/>
</dbReference>
<dbReference type="STRING" id="4565.A0A3B6QB55"/>
<keyword evidence="11" id="KW-1185">Reference proteome</keyword>
<dbReference type="PANTHER" id="PTHR48063:SF55">
    <property type="entry name" value="LEUCINE-RICH REPEAT-CONTAINING N-TERMINAL PLANT-TYPE DOMAIN-CONTAINING PROTEIN"/>
    <property type="match status" value="1"/>
</dbReference>
<keyword evidence="7" id="KW-0472">Membrane</keyword>
<dbReference type="AlphaFoldDB" id="A0A3B6QB55"/>
<evidence type="ECO:0000313" key="10">
    <source>
        <dbReference type="EnsemblPlants" id="TraesCS6D02G033400.1"/>
    </source>
</evidence>
<sequence>MAFKSGVTYDPAGRLVSWRRGVDCCRWRGVRCSNRTGHVVELRFGYTELIDGEQYPYMEGDVSPSLFSLEHLEHLDLGETSLSIPGGRYNSKLWGSLKSLRYLNLSGTILLDGDKMLPQLGNLSKLQYLDISYASYMNPSVKPTDLSWLTRLPLLHHLDLSWVNLTMVHDWPHTVNMIPSLQALHLSACSLQNANQRLPHLNLTKLEWLDLSMNDFDHPSESCWFWNLTSLKYLNLGSTFLYGQFPSMLGEMMSLQFFDFSENMHLDGHGGGVIAPRLLRNLCNLEVLNLAKGLSYGNMTELYGSLPHCSSSKLQRLDLHKNNITGTLPAGIVQFTSLAILDLSNNHLAGYVPSEIGTLSNLIFLNLGYNKFTGIITEEHFCNLTALKHIDLSNNFLRIVVDPDRLPPLKLEIASFASCQMGPGFPAWLQRMSGVYIIDMSNTGITGPFPYWFCATLSLAKGLDMSDNQINGSLPKNMEIMSLGYLSLDRNQIVGEIPTLPRNLTDFSISNNDLSGQVPGSICKSRELLR</sequence>
<dbReference type="OrthoDB" id="655010at2759"/>
<dbReference type="EnsemblPlants" id="TraesCS6D02G033400.1">
    <property type="protein sequence ID" value="TraesCS6D02G033400.1"/>
    <property type="gene ID" value="TraesCS6D02G033400"/>
</dbReference>
<dbReference type="Gramene" id="TraesRN6D0100073900.1">
    <property type="protein sequence ID" value="TraesRN6D0100073900.1"/>
    <property type="gene ID" value="TraesRN6D0100073900"/>
</dbReference>
<dbReference type="FunFam" id="3.80.10.10:FF:000649">
    <property type="entry name" value="Leucine Rich Repeat family protein"/>
    <property type="match status" value="1"/>
</dbReference>
<keyword evidence="3" id="KW-0812">Transmembrane</keyword>
<reference evidence="10" key="1">
    <citation type="submission" date="2018-08" db="EMBL/GenBank/DDBJ databases">
        <authorList>
            <person name="Rossello M."/>
        </authorList>
    </citation>
    <scope>NUCLEOTIDE SEQUENCE [LARGE SCALE GENOMIC DNA]</scope>
    <source>
        <strain evidence="10">cv. Chinese Spring</strain>
    </source>
</reference>
<evidence type="ECO:0000256" key="5">
    <source>
        <dbReference type="ARBA" id="ARBA00022737"/>
    </source>
</evidence>
<dbReference type="Gramene" id="TraesJAG6D03G03641680.1">
    <property type="protein sequence ID" value="TraesJAG6D03G03641680.1"/>
    <property type="gene ID" value="TraesJAG6D03G03641680"/>
</dbReference>
<evidence type="ECO:0000256" key="1">
    <source>
        <dbReference type="ARBA" id="ARBA00004479"/>
    </source>
</evidence>
<keyword evidence="6" id="KW-1133">Transmembrane helix</keyword>
<accession>A0A3B6QB55</accession>
<dbReference type="InterPro" id="IPR001611">
    <property type="entry name" value="Leu-rich_rpt"/>
</dbReference>
<organism evidence="10">
    <name type="scientific">Triticum aestivum</name>
    <name type="common">Wheat</name>
    <dbReference type="NCBI Taxonomy" id="4565"/>
    <lineage>
        <taxon>Eukaryota</taxon>
        <taxon>Viridiplantae</taxon>
        <taxon>Streptophyta</taxon>
        <taxon>Embryophyta</taxon>
        <taxon>Tracheophyta</taxon>
        <taxon>Spermatophyta</taxon>
        <taxon>Magnoliopsida</taxon>
        <taxon>Liliopsida</taxon>
        <taxon>Poales</taxon>
        <taxon>Poaceae</taxon>
        <taxon>BOP clade</taxon>
        <taxon>Pooideae</taxon>
        <taxon>Triticodae</taxon>
        <taxon>Triticeae</taxon>
        <taxon>Triticinae</taxon>
        <taxon>Triticum</taxon>
    </lineage>
</organism>
<keyword evidence="8" id="KW-0325">Glycoprotein</keyword>
<dbReference type="Gene3D" id="3.80.10.10">
    <property type="entry name" value="Ribonuclease Inhibitor"/>
    <property type="match status" value="3"/>
</dbReference>
<evidence type="ECO:0000256" key="2">
    <source>
        <dbReference type="ARBA" id="ARBA00022614"/>
    </source>
</evidence>
<dbReference type="InterPro" id="IPR013210">
    <property type="entry name" value="LRR_N_plant-typ"/>
</dbReference>
<name>A0A3B6QB55_WHEAT</name>
<dbReference type="Gramene" id="TraesCS6D02G033400.1">
    <property type="protein sequence ID" value="TraesCS6D02G033400.1"/>
    <property type="gene ID" value="TraesCS6D02G033400"/>
</dbReference>
<dbReference type="Gramene" id="TraesCS6D03G0067400.1">
    <property type="protein sequence ID" value="TraesCS6D03G0067400.1.CDS"/>
    <property type="gene ID" value="TraesCS6D03G0067400"/>
</dbReference>
<evidence type="ECO:0000256" key="4">
    <source>
        <dbReference type="ARBA" id="ARBA00022729"/>
    </source>
</evidence>